<dbReference type="RefSeq" id="WP_008489446.1">
    <property type="nucleotide sequence ID" value="NZ_AMRG01000013.1"/>
</dbReference>
<dbReference type="Proteomes" id="UP000014115">
    <property type="component" value="Unassembled WGS sequence"/>
</dbReference>
<evidence type="ECO:0000256" key="1">
    <source>
        <dbReference type="ARBA" id="ARBA00009677"/>
    </source>
</evidence>
<evidence type="ECO:0000256" key="2">
    <source>
        <dbReference type="SAM" id="MobiDB-lite"/>
    </source>
</evidence>
<keyword evidence="5" id="KW-1185">Reference proteome</keyword>
<dbReference type="Pfam" id="PF06429">
    <property type="entry name" value="Flg_bbr_C"/>
    <property type="match status" value="1"/>
</dbReference>
<protein>
    <recommendedName>
        <fullName evidence="3">Flagellar basal-body/hook protein C-terminal domain-containing protein</fullName>
    </recommendedName>
</protein>
<feature type="domain" description="Flagellar basal-body/hook protein C-terminal" evidence="3">
    <location>
        <begin position="63"/>
        <end position="100"/>
    </location>
</feature>
<feature type="compositionally biased region" description="Polar residues" evidence="2">
    <location>
        <begin position="16"/>
        <end position="28"/>
    </location>
</feature>
<feature type="compositionally biased region" description="Polar residues" evidence="2">
    <location>
        <begin position="46"/>
        <end position="63"/>
    </location>
</feature>
<accession>K2KV74</accession>
<dbReference type="PATRIC" id="fig|740709.3.peg.2142"/>
<feature type="region of interest" description="Disordered" evidence="2">
    <location>
        <begin position="15"/>
        <end position="63"/>
    </location>
</feature>
<dbReference type="EMBL" id="AMRG01000013">
    <property type="protein sequence ID" value="EKE81520.1"/>
    <property type="molecule type" value="Genomic_DNA"/>
</dbReference>
<dbReference type="InterPro" id="IPR010930">
    <property type="entry name" value="Flg_bb/hook_C_dom"/>
</dbReference>
<dbReference type="AlphaFoldDB" id="K2KV74"/>
<proteinExistence type="inferred from homology"/>
<comment type="similarity">
    <text evidence="1">Belongs to the flagella basal body rod proteins family.</text>
</comment>
<dbReference type="eggNOG" id="ENOG5030SU2">
    <property type="taxonomic scope" value="Bacteria"/>
</dbReference>
<gene>
    <name evidence="4" type="ORF">A10D4_10596</name>
</gene>
<dbReference type="STRING" id="740709.A10D4_10596"/>
<evidence type="ECO:0000259" key="3">
    <source>
        <dbReference type="Pfam" id="PF06429"/>
    </source>
</evidence>
<comment type="caution">
    <text evidence="4">The sequence shown here is derived from an EMBL/GenBank/DDBJ whole genome shotgun (WGS) entry which is preliminary data.</text>
</comment>
<evidence type="ECO:0000313" key="5">
    <source>
        <dbReference type="Proteomes" id="UP000014115"/>
    </source>
</evidence>
<name>K2KV74_9GAMM</name>
<sequence length="103" mass="10751">MDISGAINTAVIGMERSSQQVSQASTEIAQAPVRDAERQQRINAGGTETATQTPSESEQSVNANASVTDALVDLNVGKNVFQANGRVLESADEMLGTLIDTTA</sequence>
<reference evidence="4 5" key="1">
    <citation type="journal article" date="2012" name="J. Bacteriol.">
        <title>Genome Sequence of Idiomarina xiamenensis Type Strain 10-D-4.</title>
        <authorList>
            <person name="Lai Q."/>
            <person name="Wang L."/>
            <person name="Wang W."/>
            <person name="Shao Z."/>
        </authorList>
    </citation>
    <scope>NUCLEOTIDE SEQUENCE [LARGE SCALE GENOMIC DNA]</scope>
    <source>
        <strain evidence="4 5">10-D-4</strain>
    </source>
</reference>
<evidence type="ECO:0000313" key="4">
    <source>
        <dbReference type="EMBL" id="EKE81520.1"/>
    </source>
</evidence>
<organism evidence="4 5">
    <name type="scientific">Idiomarina xiamenensis 10-D-4</name>
    <dbReference type="NCBI Taxonomy" id="740709"/>
    <lineage>
        <taxon>Bacteria</taxon>
        <taxon>Pseudomonadati</taxon>
        <taxon>Pseudomonadota</taxon>
        <taxon>Gammaproteobacteria</taxon>
        <taxon>Alteromonadales</taxon>
        <taxon>Idiomarinaceae</taxon>
        <taxon>Idiomarina</taxon>
    </lineage>
</organism>
<dbReference type="OrthoDB" id="5588953at2"/>